<sequence length="214" mass="25749">MFKHTLLDSVNIFCKAIALYFFTISIIFIQDSVFFMIVSFFFFALLHRHRYTGMMSLIATLISIVAIFYPQLLWISKILILIVYVCLLTKFIHAPMIKYIFEKTFYRFQSRSFTTFIVTIIYFPGLLKKNCCKIDSVRKNYGLNEKKNYYMNLLKRVFRISVSELKEIVLLHKLRLYNCKKERTFVDEVHWEKWDTSYLCVHILFFLVVVVWGR</sequence>
<evidence type="ECO:0000313" key="2">
    <source>
        <dbReference type="EMBL" id="HIQ64277.1"/>
    </source>
</evidence>
<dbReference type="AlphaFoldDB" id="A0A9D0YY71"/>
<keyword evidence="1" id="KW-0812">Transmembrane</keyword>
<reference evidence="2" key="1">
    <citation type="submission" date="2020-10" db="EMBL/GenBank/DDBJ databases">
        <authorList>
            <person name="Gilroy R."/>
        </authorList>
    </citation>
    <scope>NUCLEOTIDE SEQUENCE</scope>
    <source>
        <strain evidence="2">CHK165-10780</strain>
    </source>
</reference>
<feature type="transmembrane region" description="Helical" evidence="1">
    <location>
        <begin position="53"/>
        <end position="72"/>
    </location>
</feature>
<evidence type="ECO:0000256" key="1">
    <source>
        <dbReference type="SAM" id="Phobius"/>
    </source>
</evidence>
<organism evidence="2 3">
    <name type="scientific">Candidatus Faecenecus gallistercoris</name>
    <dbReference type="NCBI Taxonomy" id="2840793"/>
    <lineage>
        <taxon>Bacteria</taxon>
        <taxon>Bacillati</taxon>
        <taxon>Bacillota</taxon>
        <taxon>Bacillota incertae sedis</taxon>
        <taxon>Candidatus Faecenecus</taxon>
    </lineage>
</organism>
<reference evidence="2" key="2">
    <citation type="journal article" date="2021" name="PeerJ">
        <title>Extensive microbial diversity within the chicken gut microbiome revealed by metagenomics and culture.</title>
        <authorList>
            <person name="Gilroy R."/>
            <person name="Ravi A."/>
            <person name="Getino M."/>
            <person name="Pursley I."/>
            <person name="Horton D.L."/>
            <person name="Alikhan N.F."/>
            <person name="Baker D."/>
            <person name="Gharbi K."/>
            <person name="Hall N."/>
            <person name="Watson M."/>
            <person name="Adriaenssens E.M."/>
            <person name="Foster-Nyarko E."/>
            <person name="Jarju S."/>
            <person name="Secka A."/>
            <person name="Antonio M."/>
            <person name="Oren A."/>
            <person name="Chaudhuri R.R."/>
            <person name="La Ragione R."/>
            <person name="Hildebrand F."/>
            <person name="Pallen M.J."/>
        </authorList>
    </citation>
    <scope>NUCLEOTIDE SEQUENCE</scope>
    <source>
        <strain evidence="2">CHK165-10780</strain>
    </source>
</reference>
<dbReference type="Proteomes" id="UP000886725">
    <property type="component" value="Unassembled WGS sequence"/>
</dbReference>
<gene>
    <name evidence="2" type="ORF">IAC85_00905</name>
</gene>
<evidence type="ECO:0000313" key="3">
    <source>
        <dbReference type="Proteomes" id="UP000886725"/>
    </source>
</evidence>
<comment type="caution">
    <text evidence="2">The sequence shown here is derived from an EMBL/GenBank/DDBJ whole genome shotgun (WGS) entry which is preliminary data.</text>
</comment>
<keyword evidence="1" id="KW-0472">Membrane</keyword>
<keyword evidence="1" id="KW-1133">Transmembrane helix</keyword>
<feature type="transmembrane region" description="Helical" evidence="1">
    <location>
        <begin position="196"/>
        <end position="213"/>
    </location>
</feature>
<dbReference type="EMBL" id="DVFU01000023">
    <property type="protein sequence ID" value="HIQ64277.1"/>
    <property type="molecule type" value="Genomic_DNA"/>
</dbReference>
<evidence type="ECO:0008006" key="4">
    <source>
        <dbReference type="Google" id="ProtNLM"/>
    </source>
</evidence>
<feature type="transmembrane region" description="Helical" evidence="1">
    <location>
        <begin position="108"/>
        <end position="127"/>
    </location>
</feature>
<name>A0A9D0YY71_9FIRM</name>
<accession>A0A9D0YY71</accession>
<feature type="transmembrane region" description="Helical" evidence="1">
    <location>
        <begin position="20"/>
        <end position="46"/>
    </location>
</feature>
<protein>
    <recommendedName>
        <fullName evidence="4">Cobalt transport protein</fullName>
    </recommendedName>
</protein>
<proteinExistence type="predicted"/>
<feature type="transmembrane region" description="Helical" evidence="1">
    <location>
        <begin position="78"/>
        <end position="101"/>
    </location>
</feature>